<dbReference type="GO" id="GO:0016746">
    <property type="term" value="F:acyltransferase activity"/>
    <property type="evidence" value="ECO:0007669"/>
    <property type="project" value="UniProtKB-KW"/>
</dbReference>
<comment type="caution">
    <text evidence="4">The sequence shown here is derived from an EMBL/GenBank/DDBJ whole genome shotgun (WGS) entry which is preliminary data.</text>
</comment>
<dbReference type="InterPro" id="IPR050879">
    <property type="entry name" value="Acyltransferase_3"/>
</dbReference>
<feature type="transmembrane region" description="Helical" evidence="2">
    <location>
        <begin position="265"/>
        <end position="284"/>
    </location>
</feature>
<dbReference type="PANTHER" id="PTHR23028">
    <property type="entry name" value="ACETYLTRANSFERASE"/>
    <property type="match status" value="1"/>
</dbReference>
<accession>A0ABV9TRW2</accession>
<feature type="compositionally biased region" description="Polar residues" evidence="1">
    <location>
        <begin position="369"/>
        <end position="378"/>
    </location>
</feature>
<feature type="transmembrane region" description="Helical" evidence="2">
    <location>
        <begin position="107"/>
        <end position="125"/>
    </location>
</feature>
<name>A0ABV9TRW2_9ACTN</name>
<sequence length="388" mass="43683">MHTAAPAAAPPPVRTPTAPRPRLAALDGLRFLAALFVVLYHYTAISDKHWRGQSPKDLFPHLHLVSAYGWMGVHLFFLISGFVICMSSWDRRLGDFFTSRVVRLYPAYWFAVLAIAAVLIISPVVRPAPTVHDILTNLTMLQEPIGARRVDGVFWTLWTEMKFYFLWALLLWKGLNYRSAIAFCLGWTVITLIAAETGSQLLTSAFATDYAPFFIAGIALYLTHRFKPTALLWGIVAVSYLLAQQTTYVNYTRRLKDLGYHVPEWPVIVLLTAFFGVMALLALGKLDWIRGAWLTTLGVTTYPLYLIHENIGWTLIYHLADRLPHAVLVGALIVLMVITAWLIHQTVEKPFAPLLRTALKSSFDELRTRTTASDSHPSGPQPGRRKLD</sequence>
<organism evidence="4 5">
    <name type="scientific">Actinomadura gamaensis</name>
    <dbReference type="NCBI Taxonomy" id="1763541"/>
    <lineage>
        <taxon>Bacteria</taxon>
        <taxon>Bacillati</taxon>
        <taxon>Actinomycetota</taxon>
        <taxon>Actinomycetes</taxon>
        <taxon>Streptosporangiales</taxon>
        <taxon>Thermomonosporaceae</taxon>
        <taxon>Actinomadura</taxon>
    </lineage>
</organism>
<dbReference type="Pfam" id="PF01757">
    <property type="entry name" value="Acyl_transf_3"/>
    <property type="match status" value="1"/>
</dbReference>
<evidence type="ECO:0000313" key="4">
    <source>
        <dbReference type="EMBL" id="MFC4906858.1"/>
    </source>
</evidence>
<feature type="transmembrane region" description="Helical" evidence="2">
    <location>
        <begin position="323"/>
        <end position="343"/>
    </location>
</feature>
<feature type="transmembrane region" description="Helical" evidence="2">
    <location>
        <begin position="201"/>
        <end position="222"/>
    </location>
</feature>
<reference evidence="5" key="1">
    <citation type="journal article" date="2019" name="Int. J. Syst. Evol. Microbiol.">
        <title>The Global Catalogue of Microorganisms (GCM) 10K type strain sequencing project: providing services to taxonomists for standard genome sequencing and annotation.</title>
        <authorList>
            <consortium name="The Broad Institute Genomics Platform"/>
            <consortium name="The Broad Institute Genome Sequencing Center for Infectious Disease"/>
            <person name="Wu L."/>
            <person name="Ma J."/>
        </authorList>
    </citation>
    <scope>NUCLEOTIDE SEQUENCE [LARGE SCALE GENOMIC DNA]</scope>
    <source>
        <strain evidence="5">KLKA75</strain>
    </source>
</reference>
<dbReference type="EC" id="2.3.-.-" evidence="4"/>
<gene>
    <name evidence="4" type="ORF">ACFPCY_05975</name>
</gene>
<evidence type="ECO:0000256" key="1">
    <source>
        <dbReference type="SAM" id="MobiDB-lite"/>
    </source>
</evidence>
<dbReference type="EMBL" id="JBHSIT010000002">
    <property type="protein sequence ID" value="MFC4906858.1"/>
    <property type="molecule type" value="Genomic_DNA"/>
</dbReference>
<keyword evidence="2" id="KW-0812">Transmembrane</keyword>
<keyword evidence="4" id="KW-0808">Transferase</keyword>
<evidence type="ECO:0000313" key="5">
    <source>
        <dbReference type="Proteomes" id="UP001595872"/>
    </source>
</evidence>
<evidence type="ECO:0000259" key="3">
    <source>
        <dbReference type="Pfam" id="PF01757"/>
    </source>
</evidence>
<dbReference type="Proteomes" id="UP001595872">
    <property type="component" value="Unassembled WGS sequence"/>
</dbReference>
<evidence type="ECO:0000256" key="2">
    <source>
        <dbReference type="SAM" id="Phobius"/>
    </source>
</evidence>
<protein>
    <submittedName>
        <fullName evidence="4">Acyltransferase family protein</fullName>
        <ecNumber evidence="4">2.3.-.-</ecNumber>
    </submittedName>
</protein>
<feature type="domain" description="Acyltransferase 3" evidence="3">
    <location>
        <begin position="24"/>
        <end position="343"/>
    </location>
</feature>
<feature type="region of interest" description="Disordered" evidence="1">
    <location>
        <begin position="368"/>
        <end position="388"/>
    </location>
</feature>
<feature type="transmembrane region" description="Helical" evidence="2">
    <location>
        <begin position="153"/>
        <end position="172"/>
    </location>
</feature>
<dbReference type="PANTHER" id="PTHR23028:SF53">
    <property type="entry name" value="ACYL_TRANSF_3 DOMAIN-CONTAINING PROTEIN"/>
    <property type="match status" value="1"/>
</dbReference>
<dbReference type="RefSeq" id="WP_378252600.1">
    <property type="nucleotide sequence ID" value="NZ_JBHSIT010000002.1"/>
</dbReference>
<feature type="transmembrane region" description="Helical" evidence="2">
    <location>
        <begin position="291"/>
        <end position="308"/>
    </location>
</feature>
<keyword evidence="2" id="KW-0472">Membrane</keyword>
<feature type="transmembrane region" description="Helical" evidence="2">
    <location>
        <begin position="28"/>
        <end position="45"/>
    </location>
</feature>
<dbReference type="InterPro" id="IPR002656">
    <property type="entry name" value="Acyl_transf_3_dom"/>
</dbReference>
<feature type="transmembrane region" description="Helical" evidence="2">
    <location>
        <begin position="179"/>
        <end position="195"/>
    </location>
</feature>
<keyword evidence="5" id="KW-1185">Reference proteome</keyword>
<feature type="transmembrane region" description="Helical" evidence="2">
    <location>
        <begin position="229"/>
        <end position="245"/>
    </location>
</feature>
<feature type="transmembrane region" description="Helical" evidence="2">
    <location>
        <begin position="65"/>
        <end position="86"/>
    </location>
</feature>
<keyword evidence="2" id="KW-1133">Transmembrane helix</keyword>
<keyword evidence="4" id="KW-0012">Acyltransferase</keyword>
<proteinExistence type="predicted"/>